<dbReference type="Pfam" id="PF19690">
    <property type="entry name" value="DUF6191"/>
    <property type="match status" value="1"/>
</dbReference>
<dbReference type="EMBL" id="JMQI01000055">
    <property type="protein sequence ID" value="KDN19233.1"/>
    <property type="molecule type" value="Genomic_DNA"/>
</dbReference>
<keyword evidence="3" id="KW-1185">Reference proteome</keyword>
<dbReference type="RefSeq" id="WP_043784654.1">
    <property type="nucleotide sequence ID" value="NZ_JMQI01000055.1"/>
</dbReference>
<proteinExistence type="predicted"/>
<comment type="caution">
    <text evidence="2">The sequence shown here is derived from an EMBL/GenBank/DDBJ whole genome shotgun (WGS) entry which is preliminary data.</text>
</comment>
<dbReference type="AlphaFoldDB" id="A0A066U4W0"/>
<dbReference type="InterPro" id="IPR045684">
    <property type="entry name" value="DUF6191"/>
</dbReference>
<evidence type="ECO:0000313" key="2">
    <source>
        <dbReference type="EMBL" id="KDN19233.1"/>
    </source>
</evidence>
<reference evidence="2 3" key="1">
    <citation type="submission" date="2014-05" db="EMBL/GenBank/DDBJ databases">
        <title>Draft genome sequence of Amycolatopsis rifamycinica DSM 46095.</title>
        <authorList>
            <person name="Lal R."/>
            <person name="Saxena A."/>
            <person name="Kumari R."/>
            <person name="Mukherjee U."/>
            <person name="Singh P."/>
            <person name="Sangwan N."/>
            <person name="Mahato N.K."/>
        </authorList>
    </citation>
    <scope>NUCLEOTIDE SEQUENCE [LARGE SCALE GENOMIC DNA]</scope>
    <source>
        <strain evidence="2 3">DSM 46095</strain>
    </source>
</reference>
<dbReference type="Proteomes" id="UP000027345">
    <property type="component" value="Unassembled WGS sequence"/>
</dbReference>
<feature type="region of interest" description="Disordered" evidence="1">
    <location>
        <begin position="67"/>
        <end position="104"/>
    </location>
</feature>
<evidence type="ECO:0000256" key="1">
    <source>
        <dbReference type="SAM" id="MobiDB-lite"/>
    </source>
</evidence>
<dbReference type="eggNOG" id="ENOG502ZV98">
    <property type="taxonomic scope" value="Bacteria"/>
</dbReference>
<protein>
    <submittedName>
        <fullName evidence="2">Uncharacterized protein</fullName>
    </submittedName>
</protein>
<sequence>MGTWLGLALPGGVVVLLVMAAIELRPRKNGSRFKARLSATYIEEATAFLYGTKRRELEHRETMSMLVEQDAEGAPPWRDVDLEAGTARIRPRPDPPEPPNRQLQ</sequence>
<evidence type="ECO:0000313" key="3">
    <source>
        <dbReference type="Proteomes" id="UP000027345"/>
    </source>
</evidence>
<accession>A0A066U4W0</accession>
<name>A0A066U4W0_9PSEU</name>
<organism evidence="2 3">
    <name type="scientific">Amycolatopsis rifamycinica</name>
    <dbReference type="NCBI Taxonomy" id="287986"/>
    <lineage>
        <taxon>Bacteria</taxon>
        <taxon>Bacillati</taxon>
        <taxon>Actinomycetota</taxon>
        <taxon>Actinomycetes</taxon>
        <taxon>Pseudonocardiales</taxon>
        <taxon>Pseudonocardiaceae</taxon>
        <taxon>Amycolatopsis</taxon>
    </lineage>
</organism>
<dbReference type="STRING" id="287986.DV20_26630"/>
<dbReference type="OrthoDB" id="4555106at2"/>
<gene>
    <name evidence="2" type="ORF">DV20_26630</name>
</gene>